<organism evidence="2 3">
    <name type="scientific">Canavalia gladiata</name>
    <name type="common">Sword bean</name>
    <name type="synonym">Dolichos gladiatus</name>
    <dbReference type="NCBI Taxonomy" id="3824"/>
    <lineage>
        <taxon>Eukaryota</taxon>
        <taxon>Viridiplantae</taxon>
        <taxon>Streptophyta</taxon>
        <taxon>Embryophyta</taxon>
        <taxon>Tracheophyta</taxon>
        <taxon>Spermatophyta</taxon>
        <taxon>Magnoliopsida</taxon>
        <taxon>eudicotyledons</taxon>
        <taxon>Gunneridae</taxon>
        <taxon>Pentapetalae</taxon>
        <taxon>rosids</taxon>
        <taxon>fabids</taxon>
        <taxon>Fabales</taxon>
        <taxon>Fabaceae</taxon>
        <taxon>Papilionoideae</taxon>
        <taxon>50 kb inversion clade</taxon>
        <taxon>NPAAA clade</taxon>
        <taxon>indigoferoid/millettioid clade</taxon>
        <taxon>Phaseoleae</taxon>
        <taxon>Canavalia</taxon>
    </lineage>
</organism>
<evidence type="ECO:0000313" key="3">
    <source>
        <dbReference type="Proteomes" id="UP001367508"/>
    </source>
</evidence>
<gene>
    <name evidence="2" type="ORF">VNO77_44691</name>
</gene>
<feature type="region of interest" description="Disordered" evidence="1">
    <location>
        <begin position="1"/>
        <end position="36"/>
    </location>
</feature>
<name>A0AAN9JWE9_CANGL</name>
<accession>A0AAN9JWE9</accession>
<proteinExistence type="predicted"/>
<evidence type="ECO:0000313" key="2">
    <source>
        <dbReference type="EMBL" id="KAK7306735.1"/>
    </source>
</evidence>
<sequence>MKKKKKKHDAKGVKEPTDIGHALGKSNHKTHKLNSDPTLIKVKGVRSQTTMTVRFKSNGTYHACVLMPHRICVTRTHSLFHLSSFLLSLSLQLPVVDKP</sequence>
<keyword evidence="3" id="KW-1185">Reference proteome</keyword>
<dbReference type="Proteomes" id="UP001367508">
    <property type="component" value="Unassembled WGS sequence"/>
</dbReference>
<reference evidence="2 3" key="1">
    <citation type="submission" date="2024-01" db="EMBL/GenBank/DDBJ databases">
        <title>The genomes of 5 underutilized Papilionoideae crops provide insights into root nodulation and disease resistanc.</title>
        <authorList>
            <person name="Jiang F."/>
        </authorList>
    </citation>
    <scope>NUCLEOTIDE SEQUENCE [LARGE SCALE GENOMIC DNA]</scope>
    <source>
        <strain evidence="2">LVBAO_FW01</strain>
        <tissue evidence="2">Leaves</tissue>
    </source>
</reference>
<dbReference type="EMBL" id="JAYMYQ010000011">
    <property type="protein sequence ID" value="KAK7306735.1"/>
    <property type="molecule type" value="Genomic_DNA"/>
</dbReference>
<dbReference type="AlphaFoldDB" id="A0AAN9JWE9"/>
<comment type="caution">
    <text evidence="2">The sequence shown here is derived from an EMBL/GenBank/DDBJ whole genome shotgun (WGS) entry which is preliminary data.</text>
</comment>
<evidence type="ECO:0000256" key="1">
    <source>
        <dbReference type="SAM" id="MobiDB-lite"/>
    </source>
</evidence>
<protein>
    <submittedName>
        <fullName evidence="2">Uncharacterized protein</fullName>
    </submittedName>
</protein>